<evidence type="ECO:0000313" key="1">
    <source>
        <dbReference type="EMBL" id="SPD33205.1"/>
    </source>
</evidence>
<reference evidence="1" key="1">
    <citation type="submission" date="2018-02" db="EMBL/GenBank/DDBJ databases">
        <authorList>
            <person name="Cohen D.B."/>
            <person name="Kent A.D."/>
        </authorList>
    </citation>
    <scope>NUCLEOTIDE SEQUENCE</scope>
</reference>
<sequence length="161" mass="18336">MTHALVKLADFKKFIELQPTEFAKKIFLYALAKRWWDTTHTLHIAGVGMTVIPYDIHRLTDLRVDGLTPTFTGFPARFRADREYLGLDLGETMANLPGLLHAFVNAPQDTTEETTRMARAFFLYLIGMTLDCNTSLTVVDLFPTVRRFSKVVENITPKDIV</sequence>
<proteinExistence type="predicted"/>
<dbReference type="EMBL" id="OIVN01006442">
    <property type="protein sequence ID" value="SPD33205.1"/>
    <property type="molecule type" value="Genomic_DNA"/>
</dbReference>
<evidence type="ECO:0008006" key="2">
    <source>
        <dbReference type="Google" id="ProtNLM"/>
    </source>
</evidence>
<accession>A0A2N9J9C1</accession>
<name>A0A2N9J9C1_FAGSY</name>
<dbReference type="AlphaFoldDB" id="A0A2N9J9C1"/>
<organism evidence="1">
    <name type="scientific">Fagus sylvatica</name>
    <name type="common">Beechnut</name>
    <dbReference type="NCBI Taxonomy" id="28930"/>
    <lineage>
        <taxon>Eukaryota</taxon>
        <taxon>Viridiplantae</taxon>
        <taxon>Streptophyta</taxon>
        <taxon>Embryophyta</taxon>
        <taxon>Tracheophyta</taxon>
        <taxon>Spermatophyta</taxon>
        <taxon>Magnoliopsida</taxon>
        <taxon>eudicotyledons</taxon>
        <taxon>Gunneridae</taxon>
        <taxon>Pentapetalae</taxon>
        <taxon>rosids</taxon>
        <taxon>fabids</taxon>
        <taxon>Fagales</taxon>
        <taxon>Fagaceae</taxon>
        <taxon>Fagus</taxon>
    </lineage>
</organism>
<gene>
    <name evidence="1" type="ORF">FSB_LOCUS61087</name>
</gene>
<protein>
    <recommendedName>
        <fullName evidence="2">Aminotransferase-like plant mobile domain-containing protein</fullName>
    </recommendedName>
</protein>